<accession>A0A164Y9K7</accession>
<dbReference type="SUPFAM" id="SSF56112">
    <property type="entry name" value="Protein kinase-like (PK-like)"/>
    <property type="match status" value="1"/>
</dbReference>
<dbReference type="Gene3D" id="3.20.200.10">
    <property type="entry name" value="MHCK/EF2 kinase"/>
    <property type="match status" value="1"/>
</dbReference>
<dbReference type="EMBL" id="KV419398">
    <property type="protein sequence ID" value="KZS96713.1"/>
    <property type="molecule type" value="Genomic_DNA"/>
</dbReference>
<evidence type="ECO:0000313" key="6">
    <source>
        <dbReference type="EMBL" id="KZS96713.1"/>
    </source>
</evidence>
<feature type="compositionally biased region" description="Polar residues" evidence="4">
    <location>
        <begin position="121"/>
        <end position="133"/>
    </location>
</feature>
<sequence>MHGTADFSSYQASKTVICERTNCPGGQKAVPVNELESLGYLVLEDDYLSQVKKLLCPACVKYYEQKGATTGRTEAQTAAFSEKPQRPTPEQLRAASNASKKGKGYMPVAGSPPRKQHGVATGTSLQPHSSADADTTAMPPPKYIPKGKTTHDATHSFTVQVVMVIRERGKREPRPITVWGAIMPQLSERMADVKLSMFNELIELWEQADDNAPYPLCLADLTVVTHSECANIEKLAAYDPPLPPLLAACKGSRQAKPKLLLALLLNKFVWDDVQVWRGNLEAGQEAIRRQPPGGRRLTGTTAGNGQAAWSAAPTVDGKVDGTEALAPVTETRKPSASTPASPSSRRDAKRARRDDEQETKPPSETKVPPEHSGPLFIEDTLDRLPSHSQPVTGSNIRPKTTKASLMQASQRRDQLGSISNHSQRPAPSTPSAIHLAGRESQPHDRLPDVPPSSALTSNSELSRQVARRTTPTAETADNPAGAPRRLSHYDQPEYSKASLPGTRNLDRALGHPAPMVIKDIAGLRTYKVRLFPLTFHPLQEVLNRNGLPDHDSFRNISIATYGRLDVDVRPERAQYGSFKSAHDAQFRIETPAITKSAGFGPYIIDCPKLKAKRFIRQPPRTKKKAQGPTPPPGRFAAEQELALAHTELRALYYASALHDCVYVLMLNALKAVGLADKLYVPMLRFAATGVAMPESIVEPNEDPIWIIEETILGIFHKFINNNDVVPIVGLSGANLLIAIFLCFCQHVQFKMSEGRCVVADYQGSHDILTDPQLATTPEHSDHFGSGSISDVVAKFEERHVCNAWCDFFGIGQDGATPRNRWKPLRALGNELVCDPAYNGDSVGEPNDIESQGERTDVGVHHIDPPPGLRFVEGADNTLAAHIERLG</sequence>
<dbReference type="InterPro" id="IPR011009">
    <property type="entry name" value="Kinase-like_dom_sf"/>
</dbReference>
<dbReference type="Proteomes" id="UP000076722">
    <property type="component" value="Unassembled WGS sequence"/>
</dbReference>
<name>A0A164Y9K7_9AGAM</name>
<feature type="domain" description="Alpha-type protein kinase" evidence="5">
    <location>
        <begin position="540"/>
        <end position="813"/>
    </location>
</feature>
<keyword evidence="2" id="KW-0808">Transferase</keyword>
<feature type="compositionally biased region" description="Low complexity" evidence="4">
    <location>
        <begin position="334"/>
        <end position="343"/>
    </location>
</feature>
<feature type="compositionally biased region" description="Basic and acidic residues" evidence="4">
    <location>
        <begin position="352"/>
        <end position="369"/>
    </location>
</feature>
<organism evidence="6 7">
    <name type="scientific">Sistotremastrum niveocremeum HHB9708</name>
    <dbReference type="NCBI Taxonomy" id="1314777"/>
    <lineage>
        <taxon>Eukaryota</taxon>
        <taxon>Fungi</taxon>
        <taxon>Dikarya</taxon>
        <taxon>Basidiomycota</taxon>
        <taxon>Agaricomycotina</taxon>
        <taxon>Agaricomycetes</taxon>
        <taxon>Sistotremastrales</taxon>
        <taxon>Sistotremastraceae</taxon>
        <taxon>Sertulicium</taxon>
        <taxon>Sertulicium niveocremeum</taxon>
    </lineage>
</organism>
<keyword evidence="1" id="KW-0723">Serine/threonine-protein kinase</keyword>
<evidence type="ECO:0000313" key="7">
    <source>
        <dbReference type="Proteomes" id="UP000076722"/>
    </source>
</evidence>
<dbReference type="Pfam" id="PF02816">
    <property type="entry name" value="Alpha_kinase"/>
    <property type="match status" value="1"/>
</dbReference>
<protein>
    <recommendedName>
        <fullName evidence="5">Alpha-type protein kinase domain-containing protein</fullName>
    </recommendedName>
</protein>
<evidence type="ECO:0000259" key="5">
    <source>
        <dbReference type="PROSITE" id="PS51158"/>
    </source>
</evidence>
<evidence type="ECO:0000256" key="1">
    <source>
        <dbReference type="ARBA" id="ARBA00022527"/>
    </source>
</evidence>
<gene>
    <name evidence="6" type="ORF">SISNIDRAFT_463480</name>
</gene>
<dbReference type="AlphaFoldDB" id="A0A164Y9K7"/>
<feature type="compositionally biased region" description="Polar residues" evidence="4">
    <location>
        <begin position="453"/>
        <end position="475"/>
    </location>
</feature>
<feature type="compositionally biased region" description="Polar residues" evidence="4">
    <location>
        <begin position="386"/>
        <end position="409"/>
    </location>
</feature>
<dbReference type="GO" id="GO:0004674">
    <property type="term" value="F:protein serine/threonine kinase activity"/>
    <property type="evidence" value="ECO:0007669"/>
    <property type="project" value="UniProtKB-KW"/>
</dbReference>
<dbReference type="OrthoDB" id="2658733at2759"/>
<dbReference type="InterPro" id="IPR004166">
    <property type="entry name" value="a-kinase_dom"/>
</dbReference>
<proteinExistence type="predicted"/>
<keyword evidence="7" id="KW-1185">Reference proteome</keyword>
<feature type="compositionally biased region" description="Polar residues" evidence="4">
    <location>
        <begin position="416"/>
        <end position="431"/>
    </location>
</feature>
<dbReference type="GO" id="GO:0005524">
    <property type="term" value="F:ATP binding"/>
    <property type="evidence" value="ECO:0007669"/>
    <property type="project" value="InterPro"/>
</dbReference>
<feature type="compositionally biased region" description="Basic and acidic residues" evidence="4">
    <location>
        <begin position="436"/>
        <end position="447"/>
    </location>
</feature>
<keyword evidence="3" id="KW-0418">Kinase</keyword>
<reference evidence="6 7" key="1">
    <citation type="journal article" date="2016" name="Mol. Biol. Evol.">
        <title>Comparative Genomics of Early-Diverging Mushroom-Forming Fungi Provides Insights into the Origins of Lignocellulose Decay Capabilities.</title>
        <authorList>
            <person name="Nagy L.G."/>
            <person name="Riley R."/>
            <person name="Tritt A."/>
            <person name="Adam C."/>
            <person name="Daum C."/>
            <person name="Floudas D."/>
            <person name="Sun H."/>
            <person name="Yadav J.S."/>
            <person name="Pangilinan J."/>
            <person name="Larsson K.H."/>
            <person name="Matsuura K."/>
            <person name="Barry K."/>
            <person name="Labutti K."/>
            <person name="Kuo R."/>
            <person name="Ohm R.A."/>
            <person name="Bhattacharya S.S."/>
            <person name="Shirouzu T."/>
            <person name="Yoshinaga Y."/>
            <person name="Martin F.M."/>
            <person name="Grigoriev I.V."/>
            <person name="Hibbett D.S."/>
        </authorList>
    </citation>
    <scope>NUCLEOTIDE SEQUENCE [LARGE SCALE GENOMIC DNA]</scope>
    <source>
        <strain evidence="6 7">HHB9708</strain>
    </source>
</reference>
<feature type="region of interest" description="Disordered" evidence="4">
    <location>
        <begin position="71"/>
        <end position="150"/>
    </location>
</feature>
<feature type="region of interest" description="Disordered" evidence="4">
    <location>
        <begin position="286"/>
        <end position="506"/>
    </location>
</feature>
<evidence type="ECO:0000256" key="3">
    <source>
        <dbReference type="ARBA" id="ARBA00022777"/>
    </source>
</evidence>
<dbReference type="PROSITE" id="PS51158">
    <property type="entry name" value="ALPHA_KINASE"/>
    <property type="match status" value="1"/>
</dbReference>
<evidence type="ECO:0000256" key="2">
    <source>
        <dbReference type="ARBA" id="ARBA00022679"/>
    </source>
</evidence>
<evidence type="ECO:0000256" key="4">
    <source>
        <dbReference type="SAM" id="MobiDB-lite"/>
    </source>
</evidence>